<keyword evidence="1" id="KW-0812">Transmembrane</keyword>
<keyword evidence="1" id="KW-1133">Transmembrane helix</keyword>
<evidence type="ECO:0000313" key="3">
    <source>
        <dbReference type="Proteomes" id="UP000002774"/>
    </source>
</evidence>
<gene>
    <name evidence="2" type="ORF">Mucpa_5022</name>
</gene>
<evidence type="ECO:0000313" key="2">
    <source>
        <dbReference type="EMBL" id="EHQ29101.1"/>
    </source>
</evidence>
<proteinExistence type="predicted"/>
<name>H1YAI1_9SPHI</name>
<sequence length="147" mass="16806">MLKQLKNIAENVFTLILAVVLLIAISYNGFEDLIFSVSNIQGYATIKKIQKPLLSDNPFKITVQYFNQFENKQVICEILLKKTTSLNLYVGKEEKIYYGRFFYSNVSISKPLSIKPVTITMEILALIILIASIFITYRKLKKISSSP</sequence>
<dbReference type="AlphaFoldDB" id="H1YAI1"/>
<reference evidence="2" key="1">
    <citation type="submission" date="2011-09" db="EMBL/GenBank/DDBJ databases">
        <title>The permanent draft genome of Mucilaginibacter paludis DSM 18603.</title>
        <authorList>
            <consortium name="US DOE Joint Genome Institute (JGI-PGF)"/>
            <person name="Lucas S."/>
            <person name="Han J."/>
            <person name="Lapidus A."/>
            <person name="Bruce D."/>
            <person name="Goodwin L."/>
            <person name="Pitluck S."/>
            <person name="Peters L."/>
            <person name="Kyrpides N."/>
            <person name="Mavromatis K."/>
            <person name="Ivanova N."/>
            <person name="Mikhailova N."/>
            <person name="Held B."/>
            <person name="Detter J.C."/>
            <person name="Tapia R."/>
            <person name="Han C."/>
            <person name="Land M."/>
            <person name="Hauser L."/>
            <person name="Markowitz V."/>
            <person name="Cheng J.-F."/>
            <person name="Hugenholtz P."/>
            <person name="Woyke T."/>
            <person name="Wu D."/>
            <person name="Tindall B."/>
            <person name="Brambilla E."/>
            <person name="Klenk H.-P."/>
            <person name="Eisen J.A."/>
        </authorList>
    </citation>
    <scope>NUCLEOTIDE SEQUENCE [LARGE SCALE GENOMIC DNA]</scope>
    <source>
        <strain evidence="2">DSM 18603</strain>
    </source>
</reference>
<dbReference type="HOGENOM" id="CLU_1765954_0_0_10"/>
<feature type="transmembrane region" description="Helical" evidence="1">
    <location>
        <begin position="12"/>
        <end position="30"/>
    </location>
</feature>
<keyword evidence="1" id="KW-0472">Membrane</keyword>
<dbReference type="Proteomes" id="UP000002774">
    <property type="component" value="Chromosome"/>
</dbReference>
<organism evidence="2 3">
    <name type="scientific">Mucilaginibacter paludis DSM 18603</name>
    <dbReference type="NCBI Taxonomy" id="714943"/>
    <lineage>
        <taxon>Bacteria</taxon>
        <taxon>Pseudomonadati</taxon>
        <taxon>Bacteroidota</taxon>
        <taxon>Sphingobacteriia</taxon>
        <taxon>Sphingobacteriales</taxon>
        <taxon>Sphingobacteriaceae</taxon>
        <taxon>Mucilaginibacter</taxon>
    </lineage>
</organism>
<feature type="transmembrane region" description="Helical" evidence="1">
    <location>
        <begin position="117"/>
        <end position="137"/>
    </location>
</feature>
<dbReference type="RefSeq" id="WP_008510136.1">
    <property type="nucleotide sequence ID" value="NZ_CM001403.1"/>
</dbReference>
<protein>
    <submittedName>
        <fullName evidence="2">Uncharacterized protein</fullName>
    </submittedName>
</protein>
<keyword evidence="3" id="KW-1185">Reference proteome</keyword>
<evidence type="ECO:0000256" key="1">
    <source>
        <dbReference type="SAM" id="Phobius"/>
    </source>
</evidence>
<accession>H1YAI1</accession>
<dbReference type="EMBL" id="CM001403">
    <property type="protein sequence ID" value="EHQ29101.1"/>
    <property type="molecule type" value="Genomic_DNA"/>
</dbReference>